<sequence>MYLAWASKKKKTQRKKRIQQNSHHARRPSTLAIIPAPLGIFSERLALAFAALPRTRPSFPRRFLRSRACAPHPRAIFTAPARASAFSPHRIAANSTCPALPRLQIGAASFQSRRLRTRHDPAAASPCGADQRNWQVPQGFEDPEARHDDGTEFADDPSHGAVGSGSYYRDLL</sequence>
<dbReference type="Proteomes" id="UP000324897">
    <property type="component" value="Unassembled WGS sequence"/>
</dbReference>
<feature type="non-terminal residue" evidence="2">
    <location>
        <position position="1"/>
    </location>
</feature>
<protein>
    <submittedName>
        <fullName evidence="2">Uncharacterized protein</fullName>
    </submittedName>
</protein>
<keyword evidence="3" id="KW-1185">Reference proteome</keyword>
<feature type="compositionally biased region" description="Basic residues" evidence="1">
    <location>
        <begin position="7"/>
        <end position="27"/>
    </location>
</feature>
<comment type="caution">
    <text evidence="2">The sequence shown here is derived from an EMBL/GenBank/DDBJ whole genome shotgun (WGS) entry which is preliminary data.</text>
</comment>
<dbReference type="EMBL" id="RWGY01000035">
    <property type="protein sequence ID" value="TVU13211.1"/>
    <property type="molecule type" value="Genomic_DNA"/>
</dbReference>
<gene>
    <name evidence="2" type="ORF">EJB05_40746</name>
</gene>
<organism evidence="2 3">
    <name type="scientific">Eragrostis curvula</name>
    <name type="common">weeping love grass</name>
    <dbReference type="NCBI Taxonomy" id="38414"/>
    <lineage>
        <taxon>Eukaryota</taxon>
        <taxon>Viridiplantae</taxon>
        <taxon>Streptophyta</taxon>
        <taxon>Embryophyta</taxon>
        <taxon>Tracheophyta</taxon>
        <taxon>Spermatophyta</taxon>
        <taxon>Magnoliopsida</taxon>
        <taxon>Liliopsida</taxon>
        <taxon>Poales</taxon>
        <taxon>Poaceae</taxon>
        <taxon>PACMAD clade</taxon>
        <taxon>Chloridoideae</taxon>
        <taxon>Eragrostideae</taxon>
        <taxon>Eragrostidinae</taxon>
        <taxon>Eragrostis</taxon>
    </lineage>
</organism>
<feature type="region of interest" description="Disordered" evidence="1">
    <location>
        <begin position="1"/>
        <end position="29"/>
    </location>
</feature>
<feature type="region of interest" description="Disordered" evidence="1">
    <location>
        <begin position="119"/>
        <end position="172"/>
    </location>
</feature>
<name>A0A5J9TR75_9POAL</name>
<proteinExistence type="predicted"/>
<feature type="non-terminal residue" evidence="2">
    <location>
        <position position="172"/>
    </location>
</feature>
<dbReference type="Gramene" id="TVU13211">
    <property type="protein sequence ID" value="TVU13211"/>
    <property type="gene ID" value="EJB05_40746"/>
</dbReference>
<evidence type="ECO:0000313" key="2">
    <source>
        <dbReference type="EMBL" id="TVU13211.1"/>
    </source>
</evidence>
<evidence type="ECO:0000313" key="3">
    <source>
        <dbReference type="Proteomes" id="UP000324897"/>
    </source>
</evidence>
<dbReference type="OrthoDB" id="10592683at2759"/>
<accession>A0A5J9TR75</accession>
<reference evidence="2 3" key="1">
    <citation type="journal article" date="2019" name="Sci. Rep.">
        <title>A high-quality genome of Eragrostis curvula grass provides insights into Poaceae evolution and supports new strategies to enhance forage quality.</title>
        <authorList>
            <person name="Carballo J."/>
            <person name="Santos B.A.C.M."/>
            <person name="Zappacosta D."/>
            <person name="Garbus I."/>
            <person name="Selva J.P."/>
            <person name="Gallo C.A."/>
            <person name="Diaz A."/>
            <person name="Albertini E."/>
            <person name="Caccamo M."/>
            <person name="Echenique V."/>
        </authorList>
    </citation>
    <scope>NUCLEOTIDE SEQUENCE [LARGE SCALE GENOMIC DNA]</scope>
    <source>
        <strain evidence="3">cv. Victoria</strain>
        <tissue evidence="2">Leaf</tissue>
    </source>
</reference>
<evidence type="ECO:0000256" key="1">
    <source>
        <dbReference type="SAM" id="MobiDB-lite"/>
    </source>
</evidence>
<dbReference type="AlphaFoldDB" id="A0A5J9TR75"/>